<keyword evidence="2" id="KW-0808">Transferase</keyword>
<dbReference type="RefSeq" id="WP_354640950.1">
    <property type="nucleotide sequence ID" value="NZ_CP159872.1"/>
</dbReference>
<organism evidence="2">
    <name type="scientific">Kitasatospora camelliae</name>
    <dbReference type="NCBI Taxonomy" id="3156397"/>
    <lineage>
        <taxon>Bacteria</taxon>
        <taxon>Bacillati</taxon>
        <taxon>Actinomycetota</taxon>
        <taxon>Actinomycetes</taxon>
        <taxon>Kitasatosporales</taxon>
        <taxon>Streptomycetaceae</taxon>
        <taxon>Kitasatospora</taxon>
    </lineage>
</organism>
<reference evidence="2" key="1">
    <citation type="submission" date="2024-06" db="EMBL/GenBank/DDBJ databases">
        <title>The genome sequences of Kitasatospora sp. strain HUAS MG31.</title>
        <authorList>
            <person name="Mo P."/>
        </authorList>
    </citation>
    <scope>NUCLEOTIDE SEQUENCE</scope>
    <source>
        <strain evidence="2">HUAS MG31</strain>
    </source>
</reference>
<sequence length="337" mass="38151">MPRFSVIIPVYQVEEYLAECLDSVLGQSFVDFEVIAVDDRSPDGCGAMLDAVAERDARVKVVHLTENVGLGRARNAGLEIATGDYLIFLDSDDTLTPGLLEATDERLRAGLDPDVLVFDYARTYWDGRVVRSNSAPIFGRPGADVFTLDERPDLLDLLMVVWNKAYRRGFVEEQGLIFPAGYYEDTPWTFPALLSARRITMLDRVGLHYRQRREGGNILATSSRKHFDIFDQYDLVFAFLDRHPGLDHWRPVIYGRMLHHLCTVVSRPDRVPAGARREFFQRAARHCPRLRPAGYRPPAGAEGVRTELLSQGRYLTFQGLRAVVRARRTALGLRRAA</sequence>
<evidence type="ECO:0000259" key="1">
    <source>
        <dbReference type="Pfam" id="PF00535"/>
    </source>
</evidence>
<dbReference type="CDD" id="cd00761">
    <property type="entry name" value="Glyco_tranf_GTA_type"/>
    <property type="match status" value="1"/>
</dbReference>
<dbReference type="EC" id="2.4.-.-" evidence="2"/>
<gene>
    <name evidence="2" type="ORF">ABWK59_14225</name>
</gene>
<dbReference type="InterPro" id="IPR029044">
    <property type="entry name" value="Nucleotide-diphossugar_trans"/>
</dbReference>
<keyword evidence="2" id="KW-0328">Glycosyltransferase</keyword>
<evidence type="ECO:0000313" key="2">
    <source>
        <dbReference type="EMBL" id="XCM79989.1"/>
    </source>
</evidence>
<name>A0AAU8JXY4_9ACTN</name>
<dbReference type="AlphaFoldDB" id="A0AAU8JXY4"/>
<dbReference type="Gene3D" id="3.90.550.10">
    <property type="entry name" value="Spore Coat Polysaccharide Biosynthesis Protein SpsA, Chain A"/>
    <property type="match status" value="1"/>
</dbReference>
<dbReference type="GO" id="GO:0016758">
    <property type="term" value="F:hexosyltransferase activity"/>
    <property type="evidence" value="ECO:0007669"/>
    <property type="project" value="UniProtKB-ARBA"/>
</dbReference>
<dbReference type="FunFam" id="3.90.550.10:FF:000196">
    <property type="entry name" value="Glycosyl transferase"/>
    <property type="match status" value="1"/>
</dbReference>
<dbReference type="Pfam" id="PF00535">
    <property type="entry name" value="Glycos_transf_2"/>
    <property type="match status" value="1"/>
</dbReference>
<dbReference type="SUPFAM" id="SSF53448">
    <property type="entry name" value="Nucleotide-diphospho-sugar transferases"/>
    <property type="match status" value="1"/>
</dbReference>
<proteinExistence type="predicted"/>
<accession>A0AAU8JXY4</accession>
<dbReference type="EMBL" id="CP159872">
    <property type="protein sequence ID" value="XCM79989.1"/>
    <property type="molecule type" value="Genomic_DNA"/>
</dbReference>
<dbReference type="PANTHER" id="PTHR22916:SF3">
    <property type="entry name" value="UDP-GLCNAC:BETAGAL BETA-1,3-N-ACETYLGLUCOSAMINYLTRANSFERASE-LIKE PROTEIN 1"/>
    <property type="match status" value="1"/>
</dbReference>
<feature type="domain" description="Glycosyltransferase 2-like" evidence="1">
    <location>
        <begin position="5"/>
        <end position="110"/>
    </location>
</feature>
<dbReference type="KEGG" id="kcm:ABWK59_14225"/>
<dbReference type="PANTHER" id="PTHR22916">
    <property type="entry name" value="GLYCOSYLTRANSFERASE"/>
    <property type="match status" value="1"/>
</dbReference>
<protein>
    <submittedName>
        <fullName evidence="2">Glycosyltransferase family 2 protein</fullName>
        <ecNumber evidence="2">2.4.-.-</ecNumber>
    </submittedName>
</protein>
<dbReference type="InterPro" id="IPR001173">
    <property type="entry name" value="Glyco_trans_2-like"/>
</dbReference>